<evidence type="ECO:0000256" key="1">
    <source>
        <dbReference type="SAM" id="MobiDB-lite"/>
    </source>
</evidence>
<sequence>MAQPPTVIDLSKDDQATRQASNATLHKLIAIDQDFAENLALQALGEIEKLWPDLKAERFTSQDIVDLSTTLRTGKINLEFRMLRAFLVLWKDNLKYRQDMSSQQLIDLAVSLHSLVPRQLGPAEKQSSAANGPNASQIDGSQVQSHTTDHYLQQYHAVWPDVLFAIFHREELDDTEYVEGPGECRSLWPDLEDELIPTVKQLKMMARDMRAARSGFEFGLLRAFVVGWMSDPPERLIVADGKRTNKIRKMALAQMGPENMVTHNDGTVTVLRKIGESDNDPKQAGPKQAEGEEEVAKLEHMKSAHIEEIEQEMVLNIDVAGMSGLVNRGFSTGP</sequence>
<feature type="region of interest" description="Disordered" evidence="1">
    <location>
        <begin position="122"/>
        <end position="143"/>
    </location>
</feature>
<evidence type="ECO:0000313" key="2">
    <source>
        <dbReference type="EMBL" id="KAH0226970.1"/>
    </source>
</evidence>
<dbReference type="Proteomes" id="UP000767238">
    <property type="component" value="Unassembled WGS sequence"/>
</dbReference>
<gene>
    <name evidence="2" type="ORF">KCV03_g2394</name>
</gene>
<feature type="non-terminal residue" evidence="2">
    <location>
        <position position="1"/>
    </location>
</feature>
<feature type="compositionally biased region" description="Polar residues" evidence="1">
    <location>
        <begin position="125"/>
        <end position="143"/>
    </location>
</feature>
<proteinExistence type="predicted"/>
<evidence type="ECO:0000313" key="3">
    <source>
        <dbReference type="Proteomes" id="UP000767238"/>
    </source>
</evidence>
<dbReference type="OrthoDB" id="3925687at2759"/>
<name>A0A9P8GKQ4_AURME</name>
<dbReference type="AlphaFoldDB" id="A0A9P8GKQ4"/>
<protein>
    <submittedName>
        <fullName evidence="2">Uncharacterized protein</fullName>
    </submittedName>
</protein>
<dbReference type="EMBL" id="JAHFYH010000011">
    <property type="protein sequence ID" value="KAH0226970.1"/>
    <property type="molecule type" value="Genomic_DNA"/>
</dbReference>
<accession>A0A9P8GKQ4</accession>
<comment type="caution">
    <text evidence="2">The sequence shown here is derived from an EMBL/GenBank/DDBJ whole genome shotgun (WGS) entry which is preliminary data.</text>
</comment>
<reference evidence="2" key="2">
    <citation type="submission" date="2021-08" db="EMBL/GenBank/DDBJ databases">
        <authorList>
            <person name="Gostincar C."/>
            <person name="Sun X."/>
            <person name="Song Z."/>
            <person name="Gunde-Cimerman N."/>
        </authorList>
    </citation>
    <scope>NUCLEOTIDE SEQUENCE</scope>
    <source>
        <strain evidence="2">EXF-8016</strain>
    </source>
</reference>
<organism evidence="2 3">
    <name type="scientific">Aureobasidium melanogenum</name>
    <name type="common">Aureobasidium pullulans var. melanogenum</name>
    <dbReference type="NCBI Taxonomy" id="46634"/>
    <lineage>
        <taxon>Eukaryota</taxon>
        <taxon>Fungi</taxon>
        <taxon>Dikarya</taxon>
        <taxon>Ascomycota</taxon>
        <taxon>Pezizomycotina</taxon>
        <taxon>Dothideomycetes</taxon>
        <taxon>Dothideomycetidae</taxon>
        <taxon>Dothideales</taxon>
        <taxon>Saccotheciaceae</taxon>
        <taxon>Aureobasidium</taxon>
    </lineage>
</organism>
<reference evidence="2" key="1">
    <citation type="journal article" date="2021" name="J Fungi (Basel)">
        <title>Virulence traits and population genomics of the black yeast Aureobasidium melanogenum.</title>
        <authorList>
            <person name="Cernosa A."/>
            <person name="Sun X."/>
            <person name="Gostincar C."/>
            <person name="Fang C."/>
            <person name="Gunde-Cimerman N."/>
            <person name="Song Z."/>
        </authorList>
    </citation>
    <scope>NUCLEOTIDE SEQUENCE</scope>
    <source>
        <strain evidence="2">EXF-8016</strain>
    </source>
</reference>